<reference evidence="1 2" key="1">
    <citation type="submission" date="2010-10" db="EMBL/GenBank/DDBJ databases">
        <title>Complete sequence of Frankia sp. EuI1c.</title>
        <authorList>
            <consortium name="US DOE Joint Genome Institute"/>
            <person name="Lucas S."/>
            <person name="Copeland A."/>
            <person name="Lapidus A."/>
            <person name="Cheng J.-F."/>
            <person name="Bruce D."/>
            <person name="Goodwin L."/>
            <person name="Pitluck S."/>
            <person name="Chertkov O."/>
            <person name="Detter J.C."/>
            <person name="Han C."/>
            <person name="Tapia R."/>
            <person name="Land M."/>
            <person name="Hauser L."/>
            <person name="Jeffries C."/>
            <person name="Kyrpides N."/>
            <person name="Ivanova N."/>
            <person name="Mikhailova N."/>
            <person name="Beauchemin N."/>
            <person name="Sen A."/>
            <person name="Sur S.A."/>
            <person name="Gtari M."/>
            <person name="Wall L."/>
            <person name="Tisa L."/>
            <person name="Woyke T."/>
        </authorList>
    </citation>
    <scope>NUCLEOTIDE SEQUENCE [LARGE SCALE GENOMIC DNA]</scope>
    <source>
        <strain evidence="2">DSM 45817 / CECT 9037 / EuI1c</strain>
    </source>
</reference>
<dbReference type="OrthoDB" id="3212786at2"/>
<evidence type="ECO:0000313" key="1">
    <source>
        <dbReference type="EMBL" id="ADP78950.1"/>
    </source>
</evidence>
<dbReference type="eggNOG" id="ENOG5033YFY">
    <property type="taxonomic scope" value="Bacteria"/>
</dbReference>
<dbReference type="KEGG" id="fri:FraEuI1c_0872"/>
<dbReference type="Proteomes" id="UP000002484">
    <property type="component" value="Chromosome"/>
</dbReference>
<dbReference type="EMBL" id="CP002299">
    <property type="protein sequence ID" value="ADP78950.1"/>
    <property type="molecule type" value="Genomic_DNA"/>
</dbReference>
<keyword evidence="2" id="KW-1185">Reference proteome</keyword>
<name>E3IWA8_PSEI1</name>
<dbReference type="AlphaFoldDB" id="E3IWA8"/>
<sequence>MNSETAELVEDITGRVQRAVCAGDYPAIVGLQGERTLVVSDYDYLFNWATALEFEIRTAARAQANATYRWVFAVAQVWFNDGETILARPLHTAPLQPEETEVISWMSYDADDGVDYGRVLFARRPNGQPVFDDAEYFDTPMHPLHRLPGSAMHRLLMAGIPDLAAALPR</sequence>
<proteinExistence type="predicted"/>
<dbReference type="HOGENOM" id="CLU_1576181_0_0_11"/>
<dbReference type="InParanoid" id="E3IWA8"/>
<organism evidence="1 2">
    <name type="scientific">Pseudofrankia inefficax (strain DSM 45817 / CECT 9037 / DDB 130130 / EuI1c)</name>
    <name type="common">Frankia inefficax</name>
    <dbReference type="NCBI Taxonomy" id="298654"/>
    <lineage>
        <taxon>Bacteria</taxon>
        <taxon>Bacillati</taxon>
        <taxon>Actinomycetota</taxon>
        <taxon>Actinomycetes</taxon>
        <taxon>Frankiales</taxon>
        <taxon>Frankiaceae</taxon>
        <taxon>Pseudofrankia</taxon>
    </lineage>
</organism>
<dbReference type="RefSeq" id="WP_013422071.1">
    <property type="nucleotide sequence ID" value="NC_014666.1"/>
</dbReference>
<gene>
    <name evidence="1" type="ordered locus">FraEuI1c_0872</name>
</gene>
<protein>
    <submittedName>
        <fullName evidence="1">Uncharacterized protein</fullName>
    </submittedName>
</protein>
<evidence type="ECO:0000313" key="2">
    <source>
        <dbReference type="Proteomes" id="UP000002484"/>
    </source>
</evidence>
<accession>E3IWA8</accession>